<dbReference type="Gene3D" id="1.10.760.10">
    <property type="entry name" value="Cytochrome c-like domain"/>
    <property type="match status" value="1"/>
</dbReference>
<protein>
    <submittedName>
        <fullName evidence="2">Cytochrome c553</fullName>
    </submittedName>
</protein>
<feature type="chain" id="PRO_5047414998" evidence="1">
    <location>
        <begin position="30"/>
        <end position="154"/>
    </location>
</feature>
<gene>
    <name evidence="2" type="ORF">J2W68_001110</name>
</gene>
<dbReference type="PROSITE" id="PS51257">
    <property type="entry name" value="PROKAR_LIPOPROTEIN"/>
    <property type="match status" value="1"/>
</dbReference>
<evidence type="ECO:0000313" key="2">
    <source>
        <dbReference type="EMBL" id="MDR7192402.1"/>
    </source>
</evidence>
<feature type="signal peptide" evidence="1">
    <location>
        <begin position="1"/>
        <end position="29"/>
    </location>
</feature>
<reference evidence="2 3" key="1">
    <citation type="submission" date="2023-07" db="EMBL/GenBank/DDBJ databases">
        <title>Sorghum-associated microbial communities from plants grown in Nebraska, USA.</title>
        <authorList>
            <person name="Schachtman D."/>
        </authorList>
    </citation>
    <scope>NUCLEOTIDE SEQUENCE [LARGE SCALE GENOMIC DNA]</scope>
    <source>
        <strain evidence="2 3">4099</strain>
    </source>
</reference>
<keyword evidence="1" id="KW-0732">Signal</keyword>
<dbReference type="InterPro" id="IPR036909">
    <property type="entry name" value="Cyt_c-like_dom_sf"/>
</dbReference>
<organism evidence="2 3">
    <name type="scientific">Luteimonas terrae</name>
    <dbReference type="NCBI Taxonomy" id="1530191"/>
    <lineage>
        <taxon>Bacteria</taxon>
        <taxon>Pseudomonadati</taxon>
        <taxon>Pseudomonadota</taxon>
        <taxon>Gammaproteobacteria</taxon>
        <taxon>Lysobacterales</taxon>
        <taxon>Lysobacteraceae</taxon>
        <taxon>Luteimonas</taxon>
    </lineage>
</organism>
<comment type="caution">
    <text evidence="2">The sequence shown here is derived from an EMBL/GenBank/DDBJ whole genome shotgun (WGS) entry which is preliminary data.</text>
</comment>
<dbReference type="RefSeq" id="WP_310233425.1">
    <property type="nucleotide sequence ID" value="NZ_JAVDWO010000003.1"/>
</dbReference>
<name>A0ABU1XUF7_9GAMM</name>
<accession>A0ABU1XUF7</accession>
<evidence type="ECO:0000256" key="1">
    <source>
        <dbReference type="SAM" id="SignalP"/>
    </source>
</evidence>
<sequence>MDRPLSLCIAVSAALFLGACSPPTAPATAASAALPAAPVAAPSGERMTYVVGCVHCHHQLPKQIMNAPSLAIAQTYSLPEFRTLLRTGVTRDGRDLYATESAMGFTAREQLSYLKEEEVAAIHRFLRESWTAERVAAEEAKIPQMPGLPPAAGG</sequence>
<dbReference type="EMBL" id="JAVDWO010000003">
    <property type="protein sequence ID" value="MDR7192402.1"/>
    <property type="molecule type" value="Genomic_DNA"/>
</dbReference>
<evidence type="ECO:0000313" key="3">
    <source>
        <dbReference type="Proteomes" id="UP001256588"/>
    </source>
</evidence>
<keyword evidence="3" id="KW-1185">Reference proteome</keyword>
<proteinExistence type="predicted"/>
<dbReference type="SUPFAM" id="SSF46626">
    <property type="entry name" value="Cytochrome c"/>
    <property type="match status" value="1"/>
</dbReference>
<dbReference type="Proteomes" id="UP001256588">
    <property type="component" value="Unassembled WGS sequence"/>
</dbReference>